<dbReference type="EMBL" id="JAVDYC010000001">
    <property type="protein sequence ID" value="MDR7327741.1"/>
    <property type="molecule type" value="Genomic_DNA"/>
</dbReference>
<dbReference type="RefSeq" id="WP_310428321.1">
    <property type="nucleotide sequence ID" value="NZ_JAVDYC010000001.1"/>
</dbReference>
<evidence type="ECO:0000313" key="4">
    <source>
        <dbReference type="Proteomes" id="UP001183629"/>
    </source>
</evidence>
<gene>
    <name evidence="3" type="ORF">J2S44_007991</name>
</gene>
<reference evidence="3 4" key="1">
    <citation type="submission" date="2023-07" db="EMBL/GenBank/DDBJ databases">
        <title>Sequencing the genomes of 1000 actinobacteria strains.</title>
        <authorList>
            <person name="Klenk H.-P."/>
        </authorList>
    </citation>
    <scope>NUCLEOTIDE SEQUENCE [LARGE SCALE GENOMIC DNA]</scope>
    <source>
        <strain evidence="3 4">DSM 44711</strain>
    </source>
</reference>
<accession>A0AAE3ZZL6</accession>
<evidence type="ECO:0000313" key="3">
    <source>
        <dbReference type="EMBL" id="MDR7327741.1"/>
    </source>
</evidence>
<organism evidence="3 4">
    <name type="scientific">Catenuloplanes niger</name>
    <dbReference type="NCBI Taxonomy" id="587534"/>
    <lineage>
        <taxon>Bacteria</taxon>
        <taxon>Bacillati</taxon>
        <taxon>Actinomycetota</taxon>
        <taxon>Actinomycetes</taxon>
        <taxon>Micromonosporales</taxon>
        <taxon>Micromonosporaceae</taxon>
        <taxon>Catenuloplanes</taxon>
    </lineage>
</organism>
<keyword evidence="2" id="KW-0472">Membrane</keyword>
<proteinExistence type="predicted"/>
<keyword evidence="2" id="KW-0812">Transmembrane</keyword>
<feature type="region of interest" description="Disordered" evidence="1">
    <location>
        <begin position="1"/>
        <end position="23"/>
    </location>
</feature>
<dbReference type="AlphaFoldDB" id="A0AAE3ZZL6"/>
<comment type="caution">
    <text evidence="3">The sequence shown here is derived from an EMBL/GenBank/DDBJ whole genome shotgun (WGS) entry which is preliminary data.</text>
</comment>
<protein>
    <submittedName>
        <fullName evidence="3">Uncharacterized protein</fullName>
    </submittedName>
</protein>
<keyword evidence="2" id="KW-1133">Transmembrane helix</keyword>
<name>A0AAE3ZZL6_9ACTN</name>
<sequence length="125" mass="12790">MTQSAPSPSPPRQAAVPGPGGVSVVPVTHRGRPVGAFVITTGGARFLPVVDTGRLVLAASVVAVAGAAAVAVTRRPPGPAIRTVSMGPGGWISLRGLPARSPRAASPARPWWARLLRARRLVAER</sequence>
<keyword evidence="4" id="KW-1185">Reference proteome</keyword>
<evidence type="ECO:0000256" key="2">
    <source>
        <dbReference type="SAM" id="Phobius"/>
    </source>
</evidence>
<feature type="transmembrane region" description="Helical" evidence="2">
    <location>
        <begin position="55"/>
        <end position="73"/>
    </location>
</feature>
<evidence type="ECO:0000256" key="1">
    <source>
        <dbReference type="SAM" id="MobiDB-lite"/>
    </source>
</evidence>
<dbReference type="Proteomes" id="UP001183629">
    <property type="component" value="Unassembled WGS sequence"/>
</dbReference>